<sequence>MEANTNTLLERLFGFTLRVAKHICDLAYMLKVFPFERIKNPDNNEEILLKQIRKKSIDQGFSLLHWWENIFTTIQLLGVAPYLVFVPGFFATTFVLFSEDTMFLLCLLSDKIRYHWGTYLILLLFELYINFIAILSSCFTIVICWAFFISILSWLSFLGTSGDQSLRKFNGSLNFSKKLFLYRCISIMTVYYNELIIVLNSSMVFGVSCMTTICLFVSIAGRKVLPFEMYVMFPTFLLVFVFVIIVTYTQLGQIRNLSTKLLITWEYQLATESYKRMDRKYISCQSKDDLINRQGLKGLHWVGIKVLTTCVTLKTPHIMIESILTFFIILIEYKMH</sequence>
<keyword evidence="1" id="KW-0472">Membrane</keyword>
<comment type="caution">
    <text evidence="2">The sequence shown here is derived from an EMBL/GenBank/DDBJ whole genome shotgun (WGS) entry which is preliminary data.</text>
</comment>
<reference evidence="2" key="1">
    <citation type="submission" date="2021-06" db="EMBL/GenBank/DDBJ databases">
        <authorList>
            <person name="Hodson N. C."/>
            <person name="Mongue J. A."/>
            <person name="Jaron S. K."/>
        </authorList>
    </citation>
    <scope>NUCLEOTIDE SEQUENCE</scope>
</reference>
<evidence type="ECO:0000313" key="3">
    <source>
        <dbReference type="Proteomes" id="UP000708208"/>
    </source>
</evidence>
<feature type="transmembrane region" description="Helical" evidence="1">
    <location>
        <begin position="230"/>
        <end position="251"/>
    </location>
</feature>
<organism evidence="2 3">
    <name type="scientific">Allacma fusca</name>
    <dbReference type="NCBI Taxonomy" id="39272"/>
    <lineage>
        <taxon>Eukaryota</taxon>
        <taxon>Metazoa</taxon>
        <taxon>Ecdysozoa</taxon>
        <taxon>Arthropoda</taxon>
        <taxon>Hexapoda</taxon>
        <taxon>Collembola</taxon>
        <taxon>Symphypleona</taxon>
        <taxon>Sminthuridae</taxon>
        <taxon>Allacma</taxon>
    </lineage>
</organism>
<feature type="transmembrane region" description="Helical" evidence="1">
    <location>
        <begin position="139"/>
        <end position="158"/>
    </location>
</feature>
<evidence type="ECO:0000256" key="1">
    <source>
        <dbReference type="SAM" id="Phobius"/>
    </source>
</evidence>
<dbReference type="EMBL" id="CAJVCH010248862">
    <property type="protein sequence ID" value="CAG7733433.1"/>
    <property type="molecule type" value="Genomic_DNA"/>
</dbReference>
<name>A0A8J2K531_9HEXA</name>
<protein>
    <submittedName>
        <fullName evidence="2">Uncharacterized protein</fullName>
    </submittedName>
</protein>
<dbReference type="Proteomes" id="UP000708208">
    <property type="component" value="Unassembled WGS sequence"/>
</dbReference>
<evidence type="ECO:0000313" key="2">
    <source>
        <dbReference type="EMBL" id="CAG7733433.1"/>
    </source>
</evidence>
<proteinExistence type="predicted"/>
<feature type="transmembrane region" description="Helical" evidence="1">
    <location>
        <begin position="116"/>
        <end position="133"/>
    </location>
</feature>
<gene>
    <name evidence="2" type="ORF">AFUS01_LOCUS21876</name>
</gene>
<keyword evidence="1" id="KW-0812">Transmembrane</keyword>
<feature type="transmembrane region" description="Helical" evidence="1">
    <location>
        <begin position="70"/>
        <end position="96"/>
    </location>
</feature>
<feature type="transmembrane region" description="Helical" evidence="1">
    <location>
        <begin position="203"/>
        <end position="221"/>
    </location>
</feature>
<keyword evidence="1" id="KW-1133">Transmembrane helix</keyword>
<accession>A0A8J2K531</accession>
<keyword evidence="3" id="KW-1185">Reference proteome</keyword>
<dbReference type="AlphaFoldDB" id="A0A8J2K531"/>